<protein>
    <submittedName>
        <fullName evidence="4">Two-component system chemotaxis response regulator CheV</fullName>
    </submittedName>
</protein>
<dbReference type="PROSITE" id="PS50110">
    <property type="entry name" value="RESPONSE_REGULATORY"/>
    <property type="match status" value="1"/>
</dbReference>
<dbReference type="EMBL" id="QPJI01000031">
    <property type="protein sequence ID" value="RCW62129.1"/>
    <property type="molecule type" value="Genomic_DNA"/>
</dbReference>
<reference evidence="4 5" key="1">
    <citation type="submission" date="2018-07" db="EMBL/GenBank/DDBJ databases">
        <title>Freshwater and sediment microbial communities from various areas in North America, analyzing microbe dynamics in response to fracking.</title>
        <authorList>
            <person name="Lamendella R."/>
        </authorList>
    </citation>
    <scope>NUCLEOTIDE SEQUENCE [LARGE SCALE GENOMIC DNA]</scope>
    <source>
        <strain evidence="4 5">105B</strain>
    </source>
</reference>
<name>A0A368X329_MARNT</name>
<gene>
    <name evidence="4" type="ORF">DET61_1313</name>
</gene>
<dbReference type="Proteomes" id="UP000253647">
    <property type="component" value="Unassembled WGS sequence"/>
</dbReference>
<dbReference type="SMART" id="SM00448">
    <property type="entry name" value="REC"/>
    <property type="match status" value="1"/>
</dbReference>
<evidence type="ECO:0000259" key="3">
    <source>
        <dbReference type="PROSITE" id="PS50851"/>
    </source>
</evidence>
<dbReference type="GO" id="GO:0000160">
    <property type="term" value="P:phosphorelay signal transduction system"/>
    <property type="evidence" value="ECO:0007669"/>
    <property type="project" value="InterPro"/>
</dbReference>
<dbReference type="PANTHER" id="PTHR47233:SF3">
    <property type="entry name" value="CHEMOTAXIS PROTEIN CHEV"/>
    <property type="match status" value="1"/>
</dbReference>
<dbReference type="PIRSF" id="PIRSF002867">
    <property type="entry name" value="CheV"/>
    <property type="match status" value="1"/>
</dbReference>
<sequence length="306" mass="33856">MSGVLKSVDERTNLAGQNRLEMLLFQLGDEQVYGINVFKVREVILCPSLSQVPGGQNNVKGLAHLRGETVPIIDMAAAIGKPPFDGHAGLVIVTEYNRNIQGFLVHEVDRIVNLNWDEIQPPPESIGQDHFLTAVVQIDGKLIDIIDVEKIFAQVSDIESEVSRSLREKLEGVPLNNVTILAVDDSGVARNQVKRALESIGLQVELAKDGKQALEWLIAQSDQLGLSFHQKIPLVVSDIEMPVMDGYTLTSEIRNHPKLRDTHVILHSSLSGQFNETMVKKVGADHFIAKFHPDELTSLITQLLDE</sequence>
<organism evidence="4 5">
    <name type="scientific">Marinobacter nauticus</name>
    <name type="common">Marinobacter hydrocarbonoclasticus</name>
    <name type="synonym">Marinobacter aquaeolei</name>
    <dbReference type="NCBI Taxonomy" id="2743"/>
    <lineage>
        <taxon>Bacteria</taxon>
        <taxon>Pseudomonadati</taxon>
        <taxon>Pseudomonadota</taxon>
        <taxon>Gammaproteobacteria</taxon>
        <taxon>Pseudomonadales</taxon>
        <taxon>Marinobacteraceae</taxon>
        <taxon>Marinobacter</taxon>
    </lineage>
</organism>
<feature type="domain" description="CheW-like" evidence="3">
    <location>
        <begin position="19"/>
        <end position="157"/>
    </location>
</feature>
<dbReference type="InterPro" id="IPR011006">
    <property type="entry name" value="CheY-like_superfamily"/>
</dbReference>
<dbReference type="InterPro" id="IPR036061">
    <property type="entry name" value="CheW-like_dom_sf"/>
</dbReference>
<comment type="caution">
    <text evidence="4">The sequence shown here is derived from an EMBL/GenBank/DDBJ whole genome shotgun (WGS) entry which is preliminary data.</text>
</comment>
<dbReference type="AlphaFoldDB" id="A0A368X329"/>
<dbReference type="Gene3D" id="2.30.30.40">
    <property type="entry name" value="SH3 Domains"/>
    <property type="match status" value="1"/>
</dbReference>
<dbReference type="RefSeq" id="WP_114435576.1">
    <property type="nucleotide sequence ID" value="NZ_QPJI01000031.1"/>
</dbReference>
<dbReference type="SUPFAM" id="SSF52172">
    <property type="entry name" value="CheY-like"/>
    <property type="match status" value="1"/>
</dbReference>
<feature type="domain" description="Response regulatory" evidence="2">
    <location>
        <begin position="179"/>
        <end position="305"/>
    </location>
</feature>
<dbReference type="InterPro" id="IPR001789">
    <property type="entry name" value="Sig_transdc_resp-reg_receiver"/>
</dbReference>
<dbReference type="Pfam" id="PF01584">
    <property type="entry name" value="CheW"/>
    <property type="match status" value="1"/>
</dbReference>
<dbReference type="Pfam" id="PF00072">
    <property type="entry name" value="Response_reg"/>
    <property type="match status" value="1"/>
</dbReference>
<dbReference type="GO" id="GO:0006935">
    <property type="term" value="P:chemotaxis"/>
    <property type="evidence" value="ECO:0007669"/>
    <property type="project" value="InterPro"/>
</dbReference>
<feature type="modified residue" description="4-aspartylphosphate" evidence="1">
    <location>
        <position position="238"/>
    </location>
</feature>
<dbReference type="InterPro" id="IPR002545">
    <property type="entry name" value="CheW-lke_dom"/>
</dbReference>
<keyword evidence="1" id="KW-0597">Phosphoprotein</keyword>
<evidence type="ECO:0000256" key="1">
    <source>
        <dbReference type="PROSITE-ProRule" id="PRU00169"/>
    </source>
</evidence>
<proteinExistence type="predicted"/>
<dbReference type="InterPro" id="IPR024181">
    <property type="entry name" value="Chemotax_regulator_CheV"/>
</dbReference>
<dbReference type="Gene3D" id="2.40.50.180">
    <property type="entry name" value="CheA-289, Domain 4"/>
    <property type="match status" value="1"/>
</dbReference>
<dbReference type="SUPFAM" id="SSF50341">
    <property type="entry name" value="CheW-like"/>
    <property type="match status" value="1"/>
</dbReference>
<evidence type="ECO:0000259" key="2">
    <source>
        <dbReference type="PROSITE" id="PS50110"/>
    </source>
</evidence>
<evidence type="ECO:0000313" key="5">
    <source>
        <dbReference type="Proteomes" id="UP000253647"/>
    </source>
</evidence>
<dbReference type="PROSITE" id="PS50851">
    <property type="entry name" value="CHEW"/>
    <property type="match status" value="1"/>
</dbReference>
<accession>A0A368X329</accession>
<dbReference type="Gene3D" id="3.40.50.2300">
    <property type="match status" value="1"/>
</dbReference>
<dbReference type="PANTHER" id="PTHR47233">
    <property type="entry name" value="CHEMOTAXIS PROTEIN CHEV"/>
    <property type="match status" value="1"/>
</dbReference>
<dbReference type="SMART" id="SM00260">
    <property type="entry name" value="CheW"/>
    <property type="match status" value="1"/>
</dbReference>
<evidence type="ECO:0000313" key="4">
    <source>
        <dbReference type="EMBL" id="RCW62129.1"/>
    </source>
</evidence>